<evidence type="ECO:0000256" key="5">
    <source>
        <dbReference type="ARBA" id="ARBA00022692"/>
    </source>
</evidence>
<comment type="function">
    <text evidence="1">Part of the ABC transporter complex LptBFG involved in the translocation of lipopolysaccharide (LPS) from the inner membrane to the outer membrane.</text>
</comment>
<feature type="transmembrane region" description="Helical" evidence="9">
    <location>
        <begin position="301"/>
        <end position="318"/>
    </location>
</feature>
<dbReference type="Proteomes" id="UP000267535">
    <property type="component" value="Unassembled WGS sequence"/>
</dbReference>
<protein>
    <submittedName>
        <fullName evidence="10">LPS export ABC transporter permease LptG</fullName>
    </submittedName>
</protein>
<gene>
    <name evidence="10" type="primary">lptG</name>
    <name evidence="10" type="ORF">EHS89_09595</name>
</gene>
<evidence type="ECO:0000256" key="6">
    <source>
        <dbReference type="ARBA" id="ARBA00022989"/>
    </source>
</evidence>
<dbReference type="PANTHER" id="PTHR33529:SF2">
    <property type="entry name" value="LIPOPOLYSACCHARIDE EXPORT SYSTEM PERMEASE PROTEIN LPTG"/>
    <property type="match status" value="1"/>
</dbReference>
<dbReference type="GO" id="GO:0055085">
    <property type="term" value="P:transmembrane transport"/>
    <property type="evidence" value="ECO:0007669"/>
    <property type="project" value="InterPro"/>
</dbReference>
<dbReference type="PANTHER" id="PTHR33529">
    <property type="entry name" value="SLR0882 PROTEIN-RELATED"/>
    <property type="match status" value="1"/>
</dbReference>
<proteinExistence type="inferred from homology"/>
<feature type="transmembrane region" description="Helical" evidence="9">
    <location>
        <begin position="271"/>
        <end position="289"/>
    </location>
</feature>
<evidence type="ECO:0000256" key="4">
    <source>
        <dbReference type="ARBA" id="ARBA00022475"/>
    </source>
</evidence>
<dbReference type="Pfam" id="PF03739">
    <property type="entry name" value="LptF_LptG"/>
    <property type="match status" value="1"/>
</dbReference>
<evidence type="ECO:0000313" key="11">
    <source>
        <dbReference type="Proteomes" id="UP000267535"/>
    </source>
</evidence>
<dbReference type="GO" id="GO:0043190">
    <property type="term" value="C:ATP-binding cassette (ABC) transporter complex"/>
    <property type="evidence" value="ECO:0007669"/>
    <property type="project" value="InterPro"/>
</dbReference>
<evidence type="ECO:0000256" key="3">
    <source>
        <dbReference type="ARBA" id="ARBA00007725"/>
    </source>
</evidence>
<dbReference type="OrthoDB" id="9776227at2"/>
<comment type="caution">
    <text evidence="10">The sequence shown here is derived from an EMBL/GenBank/DDBJ whole genome shotgun (WGS) entry which is preliminary data.</text>
</comment>
<name>A0A3P1SR94_9GAMM</name>
<feature type="transmembrane region" description="Helical" evidence="9">
    <location>
        <begin position="63"/>
        <end position="83"/>
    </location>
</feature>
<keyword evidence="7 9" id="KW-0472">Membrane</keyword>
<feature type="transmembrane region" description="Helical" evidence="9">
    <location>
        <begin position="12"/>
        <end position="33"/>
    </location>
</feature>
<dbReference type="RefSeq" id="WP_124925921.1">
    <property type="nucleotide sequence ID" value="NZ_BMOH01000006.1"/>
</dbReference>
<sequence length="352" mass="39046">MRKLQFYVGKQVFLAILLIILIVVGLDTLFIIIDEADNLTDKYTAPVMLAYALLNTPSAFYEYLPLSCLVGCMVGLGAMASGSELTVMRAAGISLSRLVMMILKPVILLALLAIPVGEYVAPYCGILAESIRAEHDRHSAISARVGVWHKEDDEYIHIKVVRPDGDIQGITRFKLAEDKSLEFSSYAESGFYDDSGWLLKNVSETRFSDNRTEVTEYPLQPWSVALTPQRLKVLLIKPKDMSISELYNYSQYLADQELENDRFMQNFWRKMLQPLGIIGLVLIGVSFMFGSMRSVSTGQRIVTGVVVGMVFKIVQDILGPLSSLYSIDPVWSALGPAVVCVMLGGVLLKRAG</sequence>
<keyword evidence="5 9" id="KW-0812">Transmembrane</keyword>
<evidence type="ECO:0000256" key="9">
    <source>
        <dbReference type="SAM" id="Phobius"/>
    </source>
</evidence>
<feature type="transmembrane region" description="Helical" evidence="9">
    <location>
        <begin position="95"/>
        <end position="114"/>
    </location>
</feature>
<evidence type="ECO:0000256" key="2">
    <source>
        <dbReference type="ARBA" id="ARBA00004651"/>
    </source>
</evidence>
<dbReference type="GO" id="GO:0015920">
    <property type="term" value="P:lipopolysaccharide transport"/>
    <property type="evidence" value="ECO:0007669"/>
    <property type="project" value="TreeGrafter"/>
</dbReference>
<dbReference type="NCBIfam" id="TIGR04408">
    <property type="entry name" value="LptG_lptG"/>
    <property type="match status" value="1"/>
</dbReference>
<keyword evidence="11" id="KW-1185">Reference proteome</keyword>
<organism evidence="10 11">
    <name type="scientific">Amphritea balenae</name>
    <dbReference type="NCBI Taxonomy" id="452629"/>
    <lineage>
        <taxon>Bacteria</taxon>
        <taxon>Pseudomonadati</taxon>
        <taxon>Pseudomonadota</taxon>
        <taxon>Gammaproteobacteria</taxon>
        <taxon>Oceanospirillales</taxon>
        <taxon>Oceanospirillaceae</taxon>
        <taxon>Amphritea</taxon>
    </lineage>
</organism>
<comment type="subcellular location">
    <subcellularLocation>
        <location evidence="2">Cell membrane</location>
        <topology evidence="2">Multi-pass membrane protein</topology>
    </subcellularLocation>
</comment>
<reference evidence="10 11" key="1">
    <citation type="submission" date="2018-11" db="EMBL/GenBank/DDBJ databases">
        <title>The draft genome sequence of Amphritea balenae JAMM 1525T.</title>
        <authorList>
            <person name="Fang Z."/>
            <person name="Zhang Y."/>
            <person name="Han X."/>
        </authorList>
    </citation>
    <scope>NUCLEOTIDE SEQUENCE [LARGE SCALE GENOMIC DNA]</scope>
    <source>
        <strain evidence="10 11">JAMM 1525</strain>
    </source>
</reference>
<keyword evidence="4" id="KW-1003">Cell membrane</keyword>
<dbReference type="InterPro" id="IPR030923">
    <property type="entry name" value="LptG"/>
</dbReference>
<dbReference type="AlphaFoldDB" id="A0A3P1SR94"/>
<evidence type="ECO:0000256" key="1">
    <source>
        <dbReference type="ARBA" id="ARBA00002265"/>
    </source>
</evidence>
<feature type="transmembrane region" description="Helical" evidence="9">
    <location>
        <begin position="330"/>
        <end position="348"/>
    </location>
</feature>
<comment type="subunit">
    <text evidence="8">Component of the lipopolysaccharide transport and assembly complex. The LptBFG transporter is composed of two ATP-binding proteins (LptB) and two transmembrane proteins (LptF and LptG).</text>
</comment>
<dbReference type="EMBL" id="RQXV01000004">
    <property type="protein sequence ID" value="RRC99731.1"/>
    <property type="molecule type" value="Genomic_DNA"/>
</dbReference>
<evidence type="ECO:0000256" key="8">
    <source>
        <dbReference type="ARBA" id="ARBA00026081"/>
    </source>
</evidence>
<keyword evidence="6 9" id="KW-1133">Transmembrane helix</keyword>
<accession>A0A3P1SR94</accession>
<evidence type="ECO:0000256" key="7">
    <source>
        <dbReference type="ARBA" id="ARBA00023136"/>
    </source>
</evidence>
<comment type="similarity">
    <text evidence="3">Belongs to the LptF/LptG family.</text>
</comment>
<dbReference type="InterPro" id="IPR005495">
    <property type="entry name" value="LptG/LptF_permease"/>
</dbReference>
<evidence type="ECO:0000313" key="10">
    <source>
        <dbReference type="EMBL" id="RRC99731.1"/>
    </source>
</evidence>